<feature type="domain" description="PKS/mFAS DH" evidence="8">
    <location>
        <begin position="709"/>
        <end position="1015"/>
    </location>
</feature>
<dbReference type="Pfam" id="PF08240">
    <property type="entry name" value="ADH_N"/>
    <property type="match status" value="1"/>
</dbReference>
<dbReference type="Gene3D" id="3.40.366.10">
    <property type="entry name" value="Malonyl-Coenzyme A Acyl Carrier Protein, domain 2"/>
    <property type="match status" value="1"/>
</dbReference>
<name>A0A9P5L1H3_PENCR</name>
<dbReference type="PROSITE" id="PS52004">
    <property type="entry name" value="KS3_2"/>
    <property type="match status" value="1"/>
</dbReference>
<keyword evidence="4" id="KW-0511">Multifunctional enzyme</keyword>
<dbReference type="SUPFAM" id="SSF52151">
    <property type="entry name" value="FabD/lysophospholipase-like"/>
    <property type="match status" value="1"/>
</dbReference>
<dbReference type="Proteomes" id="UP000701341">
    <property type="component" value="Unassembled WGS sequence"/>
</dbReference>
<dbReference type="FunFam" id="3.40.50.720:FF:000209">
    <property type="entry name" value="Polyketide synthase Pks12"/>
    <property type="match status" value="1"/>
</dbReference>
<proteinExistence type="predicted"/>
<dbReference type="InterPro" id="IPR013154">
    <property type="entry name" value="ADH-like_N"/>
</dbReference>
<dbReference type="InterPro" id="IPR016035">
    <property type="entry name" value="Acyl_Trfase/lysoPLipase"/>
</dbReference>
<dbReference type="InterPro" id="IPR014030">
    <property type="entry name" value="Ketoacyl_synth_N"/>
</dbReference>
<dbReference type="Gene3D" id="3.10.129.110">
    <property type="entry name" value="Polyketide synthase dehydratase"/>
    <property type="match status" value="1"/>
</dbReference>
<feature type="domain" description="Ketosynthase family 3 (KS3)" evidence="7">
    <location>
        <begin position="1"/>
        <end position="209"/>
    </location>
</feature>
<reference evidence="9" key="1">
    <citation type="submission" date="2020-02" db="EMBL/GenBank/DDBJ databases">
        <authorList>
            <person name="Lichtner F.J."/>
        </authorList>
    </citation>
    <scope>NUCLEOTIDE SEQUENCE</scope>
    <source>
        <strain evidence="9">G10</strain>
    </source>
</reference>
<dbReference type="Pfam" id="PF23114">
    <property type="entry name" value="NAD-bd_HRPKS_sdrA"/>
    <property type="match status" value="1"/>
</dbReference>
<dbReference type="InterPro" id="IPR020807">
    <property type="entry name" value="PKS_DH"/>
</dbReference>
<dbReference type="SUPFAM" id="SSF50129">
    <property type="entry name" value="GroES-like"/>
    <property type="match status" value="1"/>
</dbReference>
<dbReference type="EMBL" id="JAAOZQ010000063">
    <property type="protein sequence ID" value="KAF7521438.1"/>
    <property type="molecule type" value="Genomic_DNA"/>
</dbReference>
<keyword evidence="10" id="KW-1185">Reference proteome</keyword>
<evidence type="ECO:0000259" key="7">
    <source>
        <dbReference type="PROSITE" id="PS52004"/>
    </source>
</evidence>
<dbReference type="Pfam" id="PF16197">
    <property type="entry name" value="KAsynt_C_assoc"/>
    <property type="match status" value="1"/>
</dbReference>
<dbReference type="Gene3D" id="3.30.70.3290">
    <property type="match status" value="1"/>
</dbReference>
<dbReference type="InterPro" id="IPR042104">
    <property type="entry name" value="PKS_dehydratase_sf"/>
</dbReference>
<evidence type="ECO:0000313" key="10">
    <source>
        <dbReference type="Proteomes" id="UP000701341"/>
    </source>
</evidence>
<dbReference type="Pfam" id="PF21089">
    <property type="entry name" value="PKS_DH_N"/>
    <property type="match status" value="1"/>
</dbReference>
<sequence>MTQSGRCHSFDVRADGYAKSEGVNCVMLKNLDSAIRDGDPIRAVIRGWATNSDGYTPGITHPSVDAQVACIKRAYAKAGIEDYSQTGYLECHGTGTPIGDAVETTAIANVFAQSRDDSRPLIIGSVKSNIGHSEAASGLSGLIKSVMAIENGVIPGTPSFITPNPNINFQALRLHVSQTSIPWPLNTIRRASINSFGYGGTNCHLIVEDARLHLGVEQNETYNSSLCSSTSLSLDEDDPRDVVYPRPYIIVLSAVDDDSLTINCKKLLRHLADLHVHLKLPDLSYTLATRRSHHSKRAFAVSNSLNLHARDFMRGQKQFENPRIGFIFTGQGSQWPQMGKDLVRTFPRALEIISEMDAVLQGLPDAPTWSLLDMLVEPHDASRIRQPEISQPLVTAIQLTLVALLEDWNIFPDNVIGHSSGEIAAAYAAGYISKEDAIINAFYRGHAAKVASDSNLSVGMMAVGLGKDEIRPHLEDLADSVYVACVNSPRSITLSGVKTSLEMLRDRLSSVGIFVRILQVDLAYHSPFMKTIGDRYEHSLGQNLPVVGEQPSNTRHTSMFSTVTGEVIKNNPDSQYWRKNMCSPVQFWQGLAAMLSDSEPDLLVEIGPSNTLAGPVRQTNDNLANSSKVEYFSALKRGEDPIGALFDLCGQLYLRGCPIKLERVNRGYEQTNTPPAIVDLPNYGWNHSFSYWNENESSKDWRFRRYLPHDLLGSKILGTTWHTPSWKNTLRLRSLPWLEDHKIGSDVIFPAAGYISMAIEALYQATCAVNEQHAGFSISQLHFSLRNVEFKRAMILDHTSDTRLVLTLESQKGINSWRLFRISSFDGKQWTEHCTGLIRTSEEDSLVQKDLVMPKMIHATPAQVWYRKFADIGYGYGPSFEKMLLVEARVGAAQNRCVISMQAPAAAQSPSFYPIHPTCLDACLQSVFPSLWQGDHTAISTLLLPARIDSLVIHPQPNSINSNVASAKSTYSGRGRLQDRTSWSSDCSLNREEDGKCVLRINGLRFSSVDLGSVQPAAQFWYRSVWCPDITKWSFMPQKHWIPRPNTVNELINWVVHKHGEVSIIELNWDSDDASSLWLDRADHPMRDLTKKYRLLLSDHESLVKSQNLFPNHASSMQMILDRDDPLSGPEWPKMQLVILKSSDCSVHDSSMGRLLGQISEIMSTDGMLVIVAQSLGSDSHSNDARSDSSVFMEHEDRSKSYVPFSHLLSLDLPSSAKHVQLYSRASPAPSCPPQPVALYSFQKTSPISKGLRESLTQNNISLSEVSIHGPETVEIGIGLVVDEIYAPLLCNISSQQWESLKTLFERETPVLWVTQGAQHQVTNPDSSLIYGYLRSLRAEGNASSRFVILDVENGDSPGSRTAITTLLSEMSSSPDRFDHEWEFCERSGIIHVNRIYQDRKLNNLDDIEPAQTSIASCDEKVALHATHLGSLEALQWTQEDTEDSILAPGDVEVKIDVAGLNFKDVALAMGIVHGDEYRLGHEGSGRIQRVGSQTAGYQVGDRVAVFSIGSFANRIQVSTELIHHIPDNMSFEDAATLPLVYSTALYSLLDVANLQANQSVLIHSATGGLGIACIQIAQYIGAKVYATAGTQEKRELLCKEYSIPESQVFSSRDTRFVAGIRGATQGGGVDVIVNTLTGDLLHESWMLCADGGIFVELGKKDIIERNSLSMEPFDRNCSFRAVDLSHKQITDTMKKGYVECAFA</sequence>
<evidence type="ECO:0000256" key="3">
    <source>
        <dbReference type="ARBA" id="ARBA00022679"/>
    </source>
</evidence>
<dbReference type="Pfam" id="PF14765">
    <property type="entry name" value="PS-DH"/>
    <property type="match status" value="1"/>
</dbReference>
<gene>
    <name evidence="9" type="ORF">PCG10_008374</name>
</gene>
<dbReference type="PANTHER" id="PTHR43775">
    <property type="entry name" value="FATTY ACID SYNTHASE"/>
    <property type="match status" value="1"/>
</dbReference>
<dbReference type="InterPro" id="IPR050091">
    <property type="entry name" value="PKS_NRPS_Biosynth_Enz"/>
</dbReference>
<dbReference type="GO" id="GO:1901336">
    <property type="term" value="P:lactone biosynthetic process"/>
    <property type="evidence" value="ECO:0007669"/>
    <property type="project" value="UniProtKB-ARBA"/>
</dbReference>
<evidence type="ECO:0000256" key="6">
    <source>
        <dbReference type="PROSITE-ProRule" id="PRU01363"/>
    </source>
</evidence>
<dbReference type="InterPro" id="IPR016039">
    <property type="entry name" value="Thiolase-like"/>
</dbReference>
<accession>A0A9P5L1H3</accession>
<evidence type="ECO:0000256" key="5">
    <source>
        <dbReference type="ARBA" id="ARBA00023315"/>
    </source>
</evidence>
<dbReference type="GO" id="GO:0016491">
    <property type="term" value="F:oxidoreductase activity"/>
    <property type="evidence" value="ECO:0007669"/>
    <property type="project" value="InterPro"/>
</dbReference>
<dbReference type="Pfam" id="PF00109">
    <property type="entry name" value="ketoacyl-synt"/>
    <property type="match status" value="1"/>
</dbReference>
<dbReference type="InterPro" id="IPR001227">
    <property type="entry name" value="Ac_transferase_dom_sf"/>
</dbReference>
<dbReference type="GO" id="GO:0004312">
    <property type="term" value="F:fatty acid synthase activity"/>
    <property type="evidence" value="ECO:0007669"/>
    <property type="project" value="TreeGrafter"/>
</dbReference>
<dbReference type="InterPro" id="IPR011032">
    <property type="entry name" value="GroES-like_sf"/>
</dbReference>
<dbReference type="InterPro" id="IPR036291">
    <property type="entry name" value="NAD(P)-bd_dom_sf"/>
</dbReference>
<feature type="active site" description="Proton acceptor; for dehydratase activity" evidence="6">
    <location>
        <position position="741"/>
    </location>
</feature>
<dbReference type="InterPro" id="IPR013149">
    <property type="entry name" value="ADH-like_C"/>
</dbReference>
<dbReference type="InterPro" id="IPR049552">
    <property type="entry name" value="PKS_DH_N"/>
</dbReference>
<dbReference type="SUPFAM" id="SSF53901">
    <property type="entry name" value="Thiolase-like"/>
    <property type="match status" value="1"/>
</dbReference>
<evidence type="ECO:0000313" key="9">
    <source>
        <dbReference type="EMBL" id="KAF7521438.1"/>
    </source>
</evidence>
<dbReference type="Gene3D" id="3.90.180.10">
    <property type="entry name" value="Medium-chain alcohol dehydrogenases, catalytic domain"/>
    <property type="match status" value="1"/>
</dbReference>
<keyword evidence="1" id="KW-0596">Phosphopantetheine</keyword>
<dbReference type="Gene3D" id="3.40.47.10">
    <property type="match status" value="1"/>
</dbReference>
<dbReference type="GO" id="GO:0006633">
    <property type="term" value="P:fatty acid biosynthetic process"/>
    <property type="evidence" value="ECO:0007669"/>
    <property type="project" value="TreeGrafter"/>
</dbReference>
<keyword evidence="3" id="KW-0808">Transferase</keyword>
<keyword evidence="2" id="KW-0597">Phosphoprotein</keyword>
<feature type="active site" description="Proton donor; for dehydratase activity" evidence="6">
    <location>
        <position position="921"/>
    </location>
</feature>
<evidence type="ECO:0000256" key="4">
    <source>
        <dbReference type="ARBA" id="ARBA00023268"/>
    </source>
</evidence>
<dbReference type="SMART" id="SM00827">
    <property type="entry name" value="PKS_AT"/>
    <property type="match status" value="1"/>
</dbReference>
<dbReference type="InterPro" id="IPR020843">
    <property type="entry name" value="ER"/>
</dbReference>
<dbReference type="InterPro" id="IPR032821">
    <property type="entry name" value="PKS_assoc"/>
</dbReference>
<dbReference type="SUPFAM" id="SSF51735">
    <property type="entry name" value="NAD(P)-binding Rossmann-fold domains"/>
    <property type="match status" value="1"/>
</dbReference>
<dbReference type="CDD" id="cd00833">
    <property type="entry name" value="PKS"/>
    <property type="match status" value="1"/>
</dbReference>
<dbReference type="InterPro" id="IPR020841">
    <property type="entry name" value="PKS_Beta-ketoAc_synthase_dom"/>
</dbReference>
<dbReference type="SMART" id="SM00826">
    <property type="entry name" value="PKS_DH"/>
    <property type="match status" value="1"/>
</dbReference>
<dbReference type="SMART" id="SM00825">
    <property type="entry name" value="PKS_KS"/>
    <property type="match status" value="1"/>
</dbReference>
<dbReference type="CDD" id="cd05195">
    <property type="entry name" value="enoyl_red"/>
    <property type="match status" value="1"/>
</dbReference>
<dbReference type="PANTHER" id="PTHR43775:SF18">
    <property type="entry name" value="ENZYME, PUTATIVE (JCVI)-RELATED"/>
    <property type="match status" value="1"/>
</dbReference>
<dbReference type="Pfam" id="PF00107">
    <property type="entry name" value="ADH_zinc_N"/>
    <property type="match status" value="1"/>
</dbReference>
<evidence type="ECO:0000259" key="8">
    <source>
        <dbReference type="PROSITE" id="PS52019"/>
    </source>
</evidence>
<evidence type="ECO:0000256" key="1">
    <source>
        <dbReference type="ARBA" id="ARBA00022450"/>
    </source>
</evidence>
<dbReference type="InterPro" id="IPR014043">
    <property type="entry name" value="Acyl_transferase_dom"/>
</dbReference>
<dbReference type="SMART" id="SM00829">
    <property type="entry name" value="PKS_ER"/>
    <property type="match status" value="1"/>
</dbReference>
<dbReference type="Pfam" id="PF00698">
    <property type="entry name" value="Acyl_transf_1"/>
    <property type="match status" value="1"/>
</dbReference>
<dbReference type="GO" id="GO:0044550">
    <property type="term" value="P:secondary metabolite biosynthetic process"/>
    <property type="evidence" value="ECO:0007669"/>
    <property type="project" value="TreeGrafter"/>
</dbReference>
<organism evidence="9 10">
    <name type="scientific">Penicillium crustosum</name>
    <name type="common">Blue mold fungus</name>
    <dbReference type="NCBI Taxonomy" id="36656"/>
    <lineage>
        <taxon>Eukaryota</taxon>
        <taxon>Fungi</taxon>
        <taxon>Dikarya</taxon>
        <taxon>Ascomycota</taxon>
        <taxon>Pezizomycotina</taxon>
        <taxon>Eurotiomycetes</taxon>
        <taxon>Eurotiomycetidae</taxon>
        <taxon>Eurotiales</taxon>
        <taxon>Aspergillaceae</taxon>
        <taxon>Penicillium</taxon>
    </lineage>
</organism>
<dbReference type="InterPro" id="IPR049900">
    <property type="entry name" value="PKS_mFAS_DH"/>
</dbReference>
<evidence type="ECO:0000256" key="2">
    <source>
        <dbReference type="ARBA" id="ARBA00022553"/>
    </source>
</evidence>
<dbReference type="SUPFAM" id="SSF55048">
    <property type="entry name" value="Probable ACP-binding domain of malonyl-CoA ACP transacylase"/>
    <property type="match status" value="1"/>
</dbReference>
<feature type="region of interest" description="N-terminal hotdog fold" evidence="6">
    <location>
        <begin position="709"/>
        <end position="845"/>
    </location>
</feature>
<dbReference type="InterPro" id="IPR014031">
    <property type="entry name" value="Ketoacyl_synth_C"/>
</dbReference>
<protein>
    <submittedName>
        <fullName evidence="9">Uncharacterized protein</fullName>
    </submittedName>
</protein>
<keyword evidence="5" id="KW-0012">Acyltransferase</keyword>
<dbReference type="PROSITE" id="PS52019">
    <property type="entry name" value="PKS_MFAS_DH"/>
    <property type="match status" value="1"/>
</dbReference>
<dbReference type="InterPro" id="IPR049551">
    <property type="entry name" value="PKS_DH_C"/>
</dbReference>
<feature type="region of interest" description="C-terminal hotdog fold" evidence="6">
    <location>
        <begin position="857"/>
        <end position="1015"/>
    </location>
</feature>
<dbReference type="Pfam" id="PF02801">
    <property type="entry name" value="Ketoacyl-synt_C"/>
    <property type="match status" value="1"/>
</dbReference>
<comment type="caution">
    <text evidence="9">The sequence shown here is derived from an EMBL/GenBank/DDBJ whole genome shotgun (WGS) entry which is preliminary data.</text>
</comment>
<dbReference type="InterPro" id="IPR016036">
    <property type="entry name" value="Malonyl_transacylase_ACP-bd"/>
</dbReference>
<dbReference type="InterPro" id="IPR056501">
    <property type="entry name" value="NAD-bd_HRPKS_sdrA"/>
</dbReference>